<dbReference type="InterPro" id="IPR016169">
    <property type="entry name" value="FAD-bd_PCMH_sub2"/>
</dbReference>
<dbReference type="InterPro" id="IPR051264">
    <property type="entry name" value="FAD-oxidored/transferase_4"/>
</dbReference>
<comment type="similarity">
    <text evidence="2">Belongs to the FAD-binding oxidoreductase/transferase type 4 family.</text>
</comment>
<dbReference type="InterPro" id="IPR004113">
    <property type="entry name" value="FAD-bd_oxidored_4_C"/>
</dbReference>
<keyword evidence="3" id="KW-0285">Flavoprotein</keyword>
<dbReference type="PROSITE" id="PS51387">
    <property type="entry name" value="FAD_PCMH"/>
    <property type="match status" value="1"/>
</dbReference>
<dbReference type="EMBL" id="JAMXLX010000002">
    <property type="protein sequence ID" value="MCO5956822.1"/>
    <property type="molecule type" value="Genomic_DNA"/>
</dbReference>
<evidence type="ECO:0000256" key="1">
    <source>
        <dbReference type="ARBA" id="ARBA00001974"/>
    </source>
</evidence>
<dbReference type="Gene3D" id="3.30.465.10">
    <property type="match status" value="1"/>
</dbReference>
<feature type="domain" description="FAD-binding PCMH-type" evidence="5">
    <location>
        <begin position="39"/>
        <end position="220"/>
    </location>
</feature>
<name>A0AAJ1BVX4_9HYPH</name>
<evidence type="ECO:0000313" key="6">
    <source>
        <dbReference type="EMBL" id="MCO5956822.1"/>
    </source>
</evidence>
<evidence type="ECO:0000256" key="4">
    <source>
        <dbReference type="ARBA" id="ARBA00022827"/>
    </source>
</evidence>
<dbReference type="SUPFAM" id="SSF55103">
    <property type="entry name" value="FAD-linked oxidases, C-terminal domain"/>
    <property type="match status" value="1"/>
</dbReference>
<dbReference type="FunFam" id="1.10.45.10:FF:000001">
    <property type="entry name" value="D-lactate dehydrogenase mitochondrial"/>
    <property type="match status" value="1"/>
</dbReference>
<dbReference type="Gene3D" id="1.10.45.10">
    <property type="entry name" value="Vanillyl-alcohol Oxidase, Chain A, domain 4"/>
    <property type="match status" value="1"/>
</dbReference>
<keyword evidence="4" id="KW-0274">FAD</keyword>
<dbReference type="InterPro" id="IPR016171">
    <property type="entry name" value="Vanillyl_alc_oxidase_C-sub2"/>
</dbReference>
<dbReference type="Gene3D" id="3.30.70.2740">
    <property type="match status" value="1"/>
</dbReference>
<reference evidence="6" key="1">
    <citation type="submission" date="2022-06" db="EMBL/GenBank/DDBJ databases">
        <authorList>
            <person name="Sun Q."/>
        </authorList>
    </citation>
    <scope>NUCLEOTIDE SEQUENCE</scope>
    <source>
        <strain evidence="6">S101</strain>
    </source>
</reference>
<evidence type="ECO:0000313" key="7">
    <source>
        <dbReference type="Proteomes" id="UP001155380"/>
    </source>
</evidence>
<dbReference type="Proteomes" id="UP001155380">
    <property type="component" value="Unassembled WGS sequence"/>
</dbReference>
<dbReference type="SUPFAM" id="SSF56176">
    <property type="entry name" value="FAD-binding/transporter-associated domain-like"/>
    <property type="match status" value="1"/>
</dbReference>
<evidence type="ECO:0000259" key="5">
    <source>
        <dbReference type="PROSITE" id="PS51387"/>
    </source>
</evidence>
<evidence type="ECO:0000256" key="3">
    <source>
        <dbReference type="ARBA" id="ARBA00022630"/>
    </source>
</evidence>
<dbReference type="Pfam" id="PF02913">
    <property type="entry name" value="FAD-oxidase_C"/>
    <property type="match status" value="1"/>
</dbReference>
<comment type="caution">
    <text evidence="6">The sequence shown here is derived from an EMBL/GenBank/DDBJ whole genome shotgun (WGS) entry which is preliminary data.</text>
</comment>
<dbReference type="RefSeq" id="WP_250915893.1">
    <property type="nucleotide sequence ID" value="NZ_JAMXLX010000002.1"/>
</dbReference>
<dbReference type="Gene3D" id="3.30.70.2190">
    <property type="match status" value="1"/>
</dbReference>
<dbReference type="InterPro" id="IPR016164">
    <property type="entry name" value="FAD-linked_Oxase-like_C"/>
</dbReference>
<dbReference type="PANTHER" id="PTHR43716">
    <property type="entry name" value="D-2-HYDROXYGLUTARATE DEHYDROGENASE, MITOCHONDRIAL"/>
    <property type="match status" value="1"/>
</dbReference>
<comment type="cofactor">
    <cofactor evidence="1">
        <name>FAD</name>
        <dbReference type="ChEBI" id="CHEBI:57692"/>
    </cofactor>
</comment>
<dbReference type="PANTHER" id="PTHR43716:SF2">
    <property type="entry name" value="BLL6224 PROTEIN"/>
    <property type="match status" value="1"/>
</dbReference>
<dbReference type="Gene3D" id="3.30.43.10">
    <property type="entry name" value="Uridine Diphospho-n-acetylenolpyruvylglucosamine Reductase, domain 2"/>
    <property type="match status" value="1"/>
</dbReference>
<gene>
    <name evidence="6" type="ORF">NBH21_08585</name>
</gene>
<dbReference type="InterPro" id="IPR016166">
    <property type="entry name" value="FAD-bd_PCMH"/>
</dbReference>
<dbReference type="GO" id="GO:0022904">
    <property type="term" value="P:respiratory electron transport chain"/>
    <property type="evidence" value="ECO:0007669"/>
    <property type="project" value="TreeGrafter"/>
</dbReference>
<evidence type="ECO:0000256" key="2">
    <source>
        <dbReference type="ARBA" id="ARBA00008000"/>
    </source>
</evidence>
<dbReference type="AlphaFoldDB" id="A0AAJ1BVX4"/>
<organism evidence="6 7">
    <name type="scientific">Ciceribacter sichuanensis</name>
    <dbReference type="NCBI Taxonomy" id="2949647"/>
    <lineage>
        <taxon>Bacteria</taxon>
        <taxon>Pseudomonadati</taxon>
        <taxon>Pseudomonadota</taxon>
        <taxon>Alphaproteobacteria</taxon>
        <taxon>Hyphomicrobiales</taxon>
        <taxon>Rhizobiaceae</taxon>
        <taxon>Ciceribacter</taxon>
    </lineage>
</organism>
<dbReference type="Pfam" id="PF01565">
    <property type="entry name" value="FAD_binding_4"/>
    <property type="match status" value="1"/>
</dbReference>
<dbReference type="GO" id="GO:0071949">
    <property type="term" value="F:FAD binding"/>
    <property type="evidence" value="ECO:0007669"/>
    <property type="project" value="InterPro"/>
</dbReference>
<dbReference type="InterPro" id="IPR016167">
    <property type="entry name" value="FAD-bd_PCMH_sub1"/>
</dbReference>
<sequence>MTLAAEPLLTALAAVVGTDRVLTDPADLAPYETDWRGHFKGKALCAVLPGSTAEVAETVRLCAQAGVAVVPQGGRTGLVGGGVPNDAGTAVVLNLARMNKVRSLDAMAMTIAVDAGITLAAARQHAATAQLNLPILIGSEGSAQIGGVIGTNAGGSNVLRYGMTRNLVMGLEVVLPDGRIWNGMRALTKDNTGYALRHLFIGSEGTLGIVTGAVLQLAPEPQRTTTAFCPVVDISSALSLLDSLRRAHFDALVAFEYISAATVALIAKYRPELASTLSVTTETGDCLLIEFAHMRASEEAAAEIEADLGNAFEHGWITDALIASSETQRKAMWAFREAISFAQNDAGYSVKNDVSVPVARIPDLLSEATAAVAAVTPLAQPICYGHLGDGNIHFNFSPATREVSGELRTLEPAIVAALNSVVQSLDGSFSAEHGIGQAKVETLAKFRAGMELELMRAIKTLLDPDNRMNPGKVV</sequence>
<dbReference type="InterPro" id="IPR036318">
    <property type="entry name" value="FAD-bd_PCMH-like_sf"/>
</dbReference>
<dbReference type="GO" id="GO:0003824">
    <property type="term" value="F:catalytic activity"/>
    <property type="evidence" value="ECO:0007669"/>
    <property type="project" value="InterPro"/>
</dbReference>
<dbReference type="InterPro" id="IPR006094">
    <property type="entry name" value="Oxid_FAD_bind_N"/>
</dbReference>
<protein>
    <submittedName>
        <fullName evidence="6">FAD-binding oxidoreductase</fullName>
    </submittedName>
</protein>
<accession>A0AAJ1BVX4</accession>
<proteinExistence type="inferred from homology"/>